<sequence>MSGAGTPALTTFGAQATLPTLPVPKLDESLAEFVSTVECLLSEEEFEEIKRLVADFGKKGGDGEKLQELLEAKAAGLKGLEGPAVVTNGDHPDGSAYPNSHWLENWWETYAYLGDRTSLAVNINCFQTHFKARPTSKVLERGAWLVKASVDARRLLNEGLVPPERAGKSVFCSAQYCRVFSTTRVPGAEVDKLFSYTKSTHIAVERRGHWYAVFDVTELSVAALQKQLQFIVDDAATRPRGPGVAAFTADERSRWADARGRIQALSPSNAKSLEAIESAIFHLVLSEESPKDHIEVHQLGQTGNGHQIWFDKSQTHLLFENGCLTTNLEHTSADAVVPARIYAYTDEYIQINAPAGVGYDPDCFFKEGTSGIPVTRDSRVDDDQHAVVLIPPQRLDITLDSGLERSLEVAKSHVGGIIDDNIVTCLTFEDFGAATIAKNCKGISTDSFAQMSLALAYHRDQGEIAVPYETATTRSFFHGRTETIRPQSMAMKAMCEAFAQRDQVSDADIAKLVRAAGNHHRNYLRRCMAGKGIDRHLMGLRILSAEQGMPMHPMFQHKAYTKSTTFTLSTSQMPFAIEDWPGFGAYDPSAYAVCYRFTGANTIVATVASRKHTGNGKDAVRFCAQIKTAFRDLHDLLAANPPPPKPKL</sequence>
<dbReference type="Gene3D" id="3.30.559.70">
    <property type="entry name" value="Choline/Carnitine o-acyltransferase, domain 2"/>
    <property type="match status" value="1"/>
</dbReference>
<comment type="caution">
    <text evidence="5">The sequence shown here is derived from an EMBL/GenBank/DDBJ whole genome shotgun (WGS) entry which is preliminary data.</text>
</comment>
<dbReference type="EMBL" id="CAXAMM010021806">
    <property type="protein sequence ID" value="CAK9050646.1"/>
    <property type="molecule type" value="Genomic_DNA"/>
</dbReference>
<proteinExistence type="inferred from homology"/>
<feature type="domain" description="Choline/carnitine acyltransferase" evidence="4">
    <location>
        <begin position="21"/>
        <end position="627"/>
    </location>
</feature>
<dbReference type="PANTHER" id="PTHR22589">
    <property type="entry name" value="CARNITINE O-ACYLTRANSFERASE"/>
    <property type="match status" value="1"/>
</dbReference>
<dbReference type="Proteomes" id="UP001642464">
    <property type="component" value="Unassembled WGS sequence"/>
</dbReference>
<dbReference type="Pfam" id="PF00755">
    <property type="entry name" value="Carn_acyltransf"/>
    <property type="match status" value="1"/>
</dbReference>
<evidence type="ECO:0000313" key="5">
    <source>
        <dbReference type="EMBL" id="CAK9050646.1"/>
    </source>
</evidence>
<evidence type="ECO:0000259" key="4">
    <source>
        <dbReference type="Pfam" id="PF00755"/>
    </source>
</evidence>
<comment type="similarity">
    <text evidence="1">Belongs to the carnitine/choline acetyltransferase family.</text>
</comment>
<accession>A0ABP0MHK5</accession>
<gene>
    <name evidence="5" type="ORF">SCF082_LOCUS27905</name>
</gene>
<evidence type="ECO:0000256" key="3">
    <source>
        <dbReference type="ARBA" id="ARBA00023315"/>
    </source>
</evidence>
<keyword evidence="2" id="KW-0808">Transferase</keyword>
<dbReference type="InterPro" id="IPR039551">
    <property type="entry name" value="Cho/carn_acyl_trans"/>
</dbReference>
<protein>
    <submittedName>
        <fullName evidence="5">Peroxisomal carnitine O-octanoyltransferase (COT)</fullName>
    </submittedName>
</protein>
<organism evidence="5 6">
    <name type="scientific">Durusdinium trenchii</name>
    <dbReference type="NCBI Taxonomy" id="1381693"/>
    <lineage>
        <taxon>Eukaryota</taxon>
        <taxon>Sar</taxon>
        <taxon>Alveolata</taxon>
        <taxon>Dinophyceae</taxon>
        <taxon>Suessiales</taxon>
        <taxon>Symbiodiniaceae</taxon>
        <taxon>Durusdinium</taxon>
    </lineage>
</organism>
<keyword evidence="6" id="KW-1185">Reference proteome</keyword>
<dbReference type="InterPro" id="IPR000542">
    <property type="entry name" value="Carn_acyl_trans"/>
</dbReference>
<evidence type="ECO:0000256" key="2">
    <source>
        <dbReference type="ARBA" id="ARBA00022679"/>
    </source>
</evidence>
<dbReference type="InterPro" id="IPR023213">
    <property type="entry name" value="CAT-like_dom_sf"/>
</dbReference>
<name>A0ABP0MHK5_9DINO</name>
<reference evidence="5 6" key="1">
    <citation type="submission" date="2024-02" db="EMBL/GenBank/DDBJ databases">
        <authorList>
            <person name="Chen Y."/>
            <person name="Shah S."/>
            <person name="Dougan E. K."/>
            <person name="Thang M."/>
            <person name="Chan C."/>
        </authorList>
    </citation>
    <scope>NUCLEOTIDE SEQUENCE [LARGE SCALE GENOMIC DNA]</scope>
</reference>
<evidence type="ECO:0000313" key="6">
    <source>
        <dbReference type="Proteomes" id="UP001642464"/>
    </source>
</evidence>
<evidence type="ECO:0000256" key="1">
    <source>
        <dbReference type="ARBA" id="ARBA00005232"/>
    </source>
</evidence>
<dbReference type="InterPro" id="IPR042231">
    <property type="entry name" value="Cho/carn_acyl_trans_2"/>
</dbReference>
<keyword evidence="3" id="KW-0012">Acyltransferase</keyword>
<dbReference type="Gene3D" id="3.30.559.10">
    <property type="entry name" value="Chloramphenicol acetyltransferase-like domain"/>
    <property type="match status" value="1"/>
</dbReference>
<dbReference type="SUPFAM" id="SSF52777">
    <property type="entry name" value="CoA-dependent acyltransferases"/>
    <property type="match status" value="2"/>
</dbReference>